<feature type="domain" description="Fibronectin type-III" evidence="3">
    <location>
        <begin position="769"/>
        <end position="866"/>
    </location>
</feature>
<dbReference type="Pfam" id="PF00041">
    <property type="entry name" value="fn3"/>
    <property type="match status" value="1"/>
</dbReference>
<dbReference type="Pfam" id="PF16656">
    <property type="entry name" value="Pur_ac_phosph_N"/>
    <property type="match status" value="1"/>
</dbReference>
<dbReference type="GO" id="GO:0003993">
    <property type="term" value="F:acid phosphatase activity"/>
    <property type="evidence" value="ECO:0007669"/>
    <property type="project" value="InterPro"/>
</dbReference>
<protein>
    <submittedName>
        <fullName evidence="4">Metallophosphoesterase</fullName>
    </submittedName>
</protein>
<dbReference type="Pfam" id="PF13205">
    <property type="entry name" value="Big_5"/>
    <property type="match status" value="1"/>
</dbReference>
<dbReference type="AlphaFoldDB" id="A0A410WRA9"/>
<organism evidence="5 6">
    <name type="scientific">Paenibacillus chitinolyticus</name>
    <dbReference type="NCBI Taxonomy" id="79263"/>
    <lineage>
        <taxon>Bacteria</taxon>
        <taxon>Bacillati</taxon>
        <taxon>Bacillota</taxon>
        <taxon>Bacilli</taxon>
        <taxon>Bacillales</taxon>
        <taxon>Paenibacillaceae</taxon>
        <taxon>Paenibacillus</taxon>
    </lineage>
</organism>
<dbReference type="GeneID" id="95373938"/>
<evidence type="ECO:0000313" key="5">
    <source>
        <dbReference type="EMBL" id="QAV16850.1"/>
    </source>
</evidence>
<dbReference type="SUPFAM" id="SSF49363">
    <property type="entry name" value="Purple acid phosphatase, N-terminal domain"/>
    <property type="match status" value="1"/>
</dbReference>
<name>A0A410WRA9_9BACL</name>
<dbReference type="EMBL" id="JAMDMJ010000002">
    <property type="protein sequence ID" value="MCY9594609.1"/>
    <property type="molecule type" value="Genomic_DNA"/>
</dbReference>
<feature type="compositionally biased region" description="Low complexity" evidence="2">
    <location>
        <begin position="207"/>
        <end position="217"/>
    </location>
</feature>
<dbReference type="PANTHER" id="PTHR45867:SF3">
    <property type="entry name" value="ACID PHOSPHATASE TYPE 7"/>
    <property type="match status" value="1"/>
</dbReference>
<gene>
    <name evidence="4" type="ORF">M5X16_02340</name>
    <name evidence="5" type="ORF">PC41400_03780</name>
</gene>
<keyword evidence="1" id="KW-0732">Signal</keyword>
<dbReference type="Gene3D" id="2.60.40.10">
    <property type="entry name" value="Immunoglobulins"/>
    <property type="match status" value="1"/>
</dbReference>
<dbReference type="Gene3D" id="2.60.40.1220">
    <property type="match status" value="1"/>
</dbReference>
<dbReference type="GO" id="GO:0046872">
    <property type="term" value="F:metal ion binding"/>
    <property type="evidence" value="ECO:0007669"/>
    <property type="project" value="InterPro"/>
</dbReference>
<evidence type="ECO:0000313" key="4">
    <source>
        <dbReference type="EMBL" id="MCY9594609.1"/>
    </source>
</evidence>
<evidence type="ECO:0000256" key="2">
    <source>
        <dbReference type="SAM" id="MobiDB-lite"/>
    </source>
</evidence>
<sequence>MRKERFFPGKRMTRSISLFVVFLLLALDLAGAVSASGTAGAGNGAQTEAVAVKETLAQWIFKDKGSNGVFPATGGVFQSASSIRDVGTNTDQYTYEPGENSVRNQGWHDGSGKKYWLAALSTKGYENITLSSQQTSSSTGPRDFKVQFSTDQQTWTDIPNGKLVLAQNNFSCPNSTCKLTNLSLPQGAGYQDVLYIRWVVSSNASVSGGTVSSSGSSRIKDVLVTGERGSGEPGEQPTTAVSRTPAPGAADAAVNTEISVTFNKAVVQDNAYKAAITDSGGASLSGVSSAVSGSTLKISHPDLTAGKTYKVTVPKELVKGAQDGAAPSADITWSFTTRLPDSGVKTPSLLNMTFNGDPKTSISFDWYTAETVKGTVVQVVEASKAPDGTFPADLAQSYTGSVTVIDTLMTAGDRSSKKYKKFASHKATASGLKPGTKYVYRAGNGDADGWSETGSFTTDRADNQDFHFLYVTDTQGSSKSNFELWQDTFKRAIEKTVDPKFVLLTGDLTDDGDLEQLWQWFLGVPKKEFANVPFAPIIGNHEVEDYPNNNFYNHFNLPKDVGTGAHDGSVYAFEYGDALFMQINSQYEGEVSPYKADPQFTKQLEWMRNQVAKSDKKWKFVSMHKGPYSSGDNATAEDDRVKFYRKYLIPVFDELGVDMVFEGHDHMYMRSYQMLNNVPIKNVIIDEQGNVVNPKGTVYLMGNSGASKFYDLNPKADTFFAAKNEQPNKKMFVDVSITGDVLKFTSYTAVKDKPIAVYESYSIKRTDGKPAKVENASAAKQSGKAVISWKAPAGTSEPVRGYRIYEKNGRAGINWSAYVPAVSGQTAYSYTLNGIDSAQTYEFVVKAVGGRNNSEPVEISTAGGTK</sequence>
<dbReference type="PROSITE" id="PS50853">
    <property type="entry name" value="FN3"/>
    <property type="match status" value="1"/>
</dbReference>
<proteinExistence type="predicted"/>
<evidence type="ECO:0000256" key="1">
    <source>
        <dbReference type="ARBA" id="ARBA00022729"/>
    </source>
</evidence>
<dbReference type="InterPro" id="IPR036116">
    <property type="entry name" value="FN3_sf"/>
</dbReference>
<keyword evidence="7" id="KW-1185">Reference proteome</keyword>
<dbReference type="Proteomes" id="UP000288943">
    <property type="component" value="Chromosome"/>
</dbReference>
<reference evidence="5 6" key="1">
    <citation type="submission" date="2018-01" db="EMBL/GenBank/DDBJ databases">
        <title>The whole genome sequencing and assembly of Paenibacillus chitinolyticus KCCM 41400 strain.</title>
        <authorList>
            <person name="Kim J.-Y."/>
            <person name="Park M.-K."/>
            <person name="Lee Y.-J."/>
            <person name="Yi H."/>
            <person name="Bahn Y.-S."/>
            <person name="Kim J.F."/>
            <person name="Lee D.-W."/>
        </authorList>
    </citation>
    <scope>NUCLEOTIDE SEQUENCE [LARGE SCALE GENOMIC DNA]</scope>
    <source>
        <strain evidence="5 6">KCCM 41400</strain>
    </source>
</reference>
<evidence type="ECO:0000259" key="3">
    <source>
        <dbReference type="PROSITE" id="PS50853"/>
    </source>
</evidence>
<dbReference type="InterPro" id="IPR015914">
    <property type="entry name" value="PAPs_N"/>
</dbReference>
<dbReference type="OrthoDB" id="9809781at2"/>
<dbReference type="KEGG" id="pchi:PC41400_03780"/>
<dbReference type="SUPFAM" id="SSF49265">
    <property type="entry name" value="Fibronectin type III"/>
    <property type="match status" value="1"/>
</dbReference>
<dbReference type="InterPro" id="IPR032812">
    <property type="entry name" value="SbsA_Ig"/>
</dbReference>
<dbReference type="Proteomes" id="UP001527202">
    <property type="component" value="Unassembled WGS sequence"/>
</dbReference>
<dbReference type="InterPro" id="IPR013783">
    <property type="entry name" value="Ig-like_fold"/>
</dbReference>
<evidence type="ECO:0000313" key="7">
    <source>
        <dbReference type="Proteomes" id="UP001527202"/>
    </source>
</evidence>
<dbReference type="Gene3D" id="3.60.21.10">
    <property type="match status" value="1"/>
</dbReference>
<dbReference type="Gene3D" id="2.60.40.380">
    <property type="entry name" value="Purple acid phosphatase-like, N-terminal"/>
    <property type="match status" value="1"/>
</dbReference>
<dbReference type="InterPro" id="IPR004843">
    <property type="entry name" value="Calcineurin-like_PHP"/>
</dbReference>
<reference evidence="4 7" key="2">
    <citation type="submission" date="2022-05" db="EMBL/GenBank/DDBJ databases">
        <title>Genome Sequencing of Bee-Associated Microbes.</title>
        <authorList>
            <person name="Dunlap C."/>
        </authorList>
    </citation>
    <scope>NUCLEOTIDE SEQUENCE [LARGE SCALE GENOMIC DNA]</scope>
    <source>
        <strain evidence="4 7">NRRL B-23120</strain>
    </source>
</reference>
<dbReference type="CDD" id="cd00063">
    <property type="entry name" value="FN3"/>
    <property type="match status" value="1"/>
</dbReference>
<feature type="region of interest" description="Disordered" evidence="2">
    <location>
        <begin position="207"/>
        <end position="248"/>
    </location>
</feature>
<dbReference type="Pfam" id="PF00149">
    <property type="entry name" value="Metallophos"/>
    <property type="match status" value="1"/>
</dbReference>
<dbReference type="PANTHER" id="PTHR45867">
    <property type="entry name" value="PURPLE ACID PHOSPHATASE"/>
    <property type="match status" value="1"/>
</dbReference>
<dbReference type="InterPro" id="IPR008963">
    <property type="entry name" value="Purple_acid_Pase-like_N"/>
</dbReference>
<dbReference type="InterPro" id="IPR003961">
    <property type="entry name" value="FN3_dom"/>
</dbReference>
<dbReference type="InterPro" id="IPR014755">
    <property type="entry name" value="Cu-Rt/internalin_Ig-like"/>
</dbReference>
<dbReference type="EMBL" id="CP026520">
    <property type="protein sequence ID" value="QAV16850.1"/>
    <property type="molecule type" value="Genomic_DNA"/>
</dbReference>
<evidence type="ECO:0000313" key="6">
    <source>
        <dbReference type="Proteomes" id="UP000288943"/>
    </source>
</evidence>
<dbReference type="InterPro" id="IPR029052">
    <property type="entry name" value="Metallo-depent_PP-like"/>
</dbReference>
<dbReference type="RefSeq" id="WP_042232221.1">
    <property type="nucleotide sequence ID" value="NZ_CP026520.1"/>
</dbReference>
<dbReference type="SMART" id="SM00060">
    <property type="entry name" value="FN3"/>
    <property type="match status" value="2"/>
</dbReference>
<accession>A0A410WRA9</accession>
<dbReference type="SUPFAM" id="SSF56300">
    <property type="entry name" value="Metallo-dependent phosphatases"/>
    <property type="match status" value="1"/>
</dbReference>